<dbReference type="PANTHER" id="PTHR30055">
    <property type="entry name" value="HTH-TYPE TRANSCRIPTIONAL REGULATOR RUTR"/>
    <property type="match status" value="1"/>
</dbReference>
<organism evidence="5 6">
    <name type="scientific">Deinococcus metallilatus</name>
    <dbReference type="NCBI Taxonomy" id="1211322"/>
    <lineage>
        <taxon>Bacteria</taxon>
        <taxon>Thermotogati</taxon>
        <taxon>Deinococcota</taxon>
        <taxon>Deinococci</taxon>
        <taxon>Deinococcales</taxon>
        <taxon>Deinococcaceae</taxon>
        <taxon>Deinococcus</taxon>
    </lineage>
</organism>
<feature type="compositionally biased region" description="Gly residues" evidence="3">
    <location>
        <begin position="10"/>
        <end position="24"/>
    </location>
</feature>
<comment type="caution">
    <text evidence="5">The sequence shown here is derived from an EMBL/GenBank/DDBJ whole genome shotgun (WGS) entry which is preliminary data.</text>
</comment>
<dbReference type="GO" id="GO:0000976">
    <property type="term" value="F:transcription cis-regulatory region binding"/>
    <property type="evidence" value="ECO:0007669"/>
    <property type="project" value="TreeGrafter"/>
</dbReference>
<dbReference type="Proteomes" id="UP000308000">
    <property type="component" value="Unassembled WGS sequence"/>
</dbReference>
<dbReference type="Pfam" id="PF00440">
    <property type="entry name" value="TetR_N"/>
    <property type="match status" value="1"/>
</dbReference>
<evidence type="ECO:0000313" key="5">
    <source>
        <dbReference type="EMBL" id="TLK32330.1"/>
    </source>
</evidence>
<dbReference type="Gene3D" id="1.10.357.10">
    <property type="entry name" value="Tetracycline Repressor, domain 2"/>
    <property type="match status" value="1"/>
</dbReference>
<dbReference type="Pfam" id="PF17918">
    <property type="entry name" value="TetR_C_15"/>
    <property type="match status" value="1"/>
</dbReference>
<evidence type="ECO:0000256" key="2">
    <source>
        <dbReference type="PROSITE-ProRule" id="PRU00335"/>
    </source>
</evidence>
<evidence type="ECO:0000313" key="6">
    <source>
        <dbReference type="Proteomes" id="UP000308000"/>
    </source>
</evidence>
<dbReference type="InterPro" id="IPR050109">
    <property type="entry name" value="HTH-type_TetR-like_transc_reg"/>
</dbReference>
<dbReference type="SUPFAM" id="SSF46689">
    <property type="entry name" value="Homeodomain-like"/>
    <property type="match status" value="1"/>
</dbReference>
<name>A0AAJ5F813_9DEIO</name>
<feature type="region of interest" description="Disordered" evidence="3">
    <location>
        <begin position="1"/>
        <end position="31"/>
    </location>
</feature>
<dbReference type="PROSITE" id="PS01081">
    <property type="entry name" value="HTH_TETR_1"/>
    <property type="match status" value="1"/>
</dbReference>
<reference evidence="5 6" key="1">
    <citation type="submission" date="2019-04" db="EMBL/GenBank/DDBJ databases">
        <title>Deinococcus metalilatus MA1002 mutant No.5.</title>
        <authorList>
            <person name="Park W."/>
            <person name="Park C."/>
        </authorList>
    </citation>
    <scope>NUCLEOTIDE SEQUENCE [LARGE SCALE GENOMIC DNA]</scope>
    <source>
        <strain evidence="5 6">MA1002-m5</strain>
    </source>
</reference>
<proteinExistence type="predicted"/>
<feature type="DNA-binding region" description="H-T-H motif" evidence="2">
    <location>
        <begin position="129"/>
        <end position="148"/>
    </location>
</feature>
<gene>
    <name evidence="5" type="ORF">FCS05_02535</name>
</gene>
<protein>
    <submittedName>
        <fullName evidence="5">TetR/AcrR family transcriptional regulator</fullName>
    </submittedName>
</protein>
<evidence type="ECO:0000256" key="1">
    <source>
        <dbReference type="ARBA" id="ARBA00023125"/>
    </source>
</evidence>
<dbReference type="PROSITE" id="PS50977">
    <property type="entry name" value="HTH_TETR_2"/>
    <property type="match status" value="1"/>
</dbReference>
<dbReference type="InterPro" id="IPR041669">
    <property type="entry name" value="TetR_C_15"/>
</dbReference>
<feature type="domain" description="HTH tetR-type" evidence="4">
    <location>
        <begin position="106"/>
        <end position="166"/>
    </location>
</feature>
<dbReference type="InterPro" id="IPR009057">
    <property type="entry name" value="Homeodomain-like_sf"/>
</dbReference>
<evidence type="ECO:0000256" key="3">
    <source>
        <dbReference type="SAM" id="MobiDB-lite"/>
    </source>
</evidence>
<evidence type="ECO:0000259" key="4">
    <source>
        <dbReference type="PROSITE" id="PS50977"/>
    </source>
</evidence>
<accession>A0AAJ5F813</accession>
<dbReference type="AlphaFoldDB" id="A0AAJ5F813"/>
<dbReference type="PRINTS" id="PR00455">
    <property type="entry name" value="HTHTETR"/>
</dbReference>
<dbReference type="InterPro" id="IPR001647">
    <property type="entry name" value="HTH_TetR"/>
</dbReference>
<dbReference type="GO" id="GO:0003700">
    <property type="term" value="F:DNA-binding transcription factor activity"/>
    <property type="evidence" value="ECO:0007669"/>
    <property type="project" value="TreeGrafter"/>
</dbReference>
<dbReference type="PANTHER" id="PTHR30055:SF226">
    <property type="entry name" value="HTH-TYPE TRANSCRIPTIONAL REGULATOR PKSA"/>
    <property type="match status" value="1"/>
</dbReference>
<keyword evidence="1 2" id="KW-0238">DNA-binding</keyword>
<dbReference type="InterPro" id="IPR023772">
    <property type="entry name" value="DNA-bd_HTH_TetR-type_CS"/>
</dbReference>
<dbReference type="EMBL" id="VBRC01000001">
    <property type="protein sequence ID" value="TLK32330.1"/>
    <property type="molecule type" value="Genomic_DNA"/>
</dbReference>
<sequence>MSPTVRERGGGGGRLMAGLRGGRSGRQRADSGVLPSMRAFARIHNSRLCRPVRRWKSVKTVLPQVLPEGQGTQPSPALAFRCPASYCPGMIPGSRTRRIPRQARSRQMVARLLEAAASLFAEQGYAASTTNHIAERAGVSVGSLYQFFPDKAALLTALQARWTERLGQALDEVLRHASGRPLADVIDDVLEVHARLNSDPPGLLSLLLSAPSTTPDTETVLAALQRRVEGILEVRAPQLGPEARACVARLSIHIAGGLYALGDPAGATNPAVRAEVRAALLAYLSPIVSGHRG</sequence>